<dbReference type="Proteomes" id="UP000676506">
    <property type="component" value="Chromosome 1"/>
</dbReference>
<evidence type="ECO:0000256" key="4">
    <source>
        <dbReference type="ARBA" id="ARBA00022833"/>
    </source>
</evidence>
<dbReference type="InterPro" id="IPR050242">
    <property type="entry name" value="JAMM_MPN+_peptidase_M67A"/>
</dbReference>
<sequence>MTFRIKSVREVAPARRSLPHVVETIGRPSTDGLQVFLSRQAEEKILLAAPPEPSTEALPDLVRAFLGENECGGLLIGNVYVADINGHDVVFTAIVDAIPAQEASAGPTFVEMGATDLLAVTTYLRRLREGQANVVEADLRIVGWYHTHPGFGVFMSGTDQSTQRQVFGMTWQVAIVYDPLNGEYGLFHGKDSQHLAGWYIFDAQAEGFPLPSTEAATKTRPSHDPSLRQRLMTELDAVKQGVRAALSRYRDPGNP</sequence>
<dbReference type="Pfam" id="PF14464">
    <property type="entry name" value="Prok-JAB"/>
    <property type="match status" value="1"/>
</dbReference>
<dbReference type="PROSITE" id="PS50249">
    <property type="entry name" value="MPN"/>
    <property type="match status" value="1"/>
</dbReference>
<dbReference type="EMBL" id="CP072648">
    <property type="protein sequence ID" value="QUW01893.1"/>
    <property type="molecule type" value="Genomic_DNA"/>
</dbReference>
<keyword evidence="2" id="KW-0479">Metal-binding</keyword>
<feature type="domain" description="MPN" evidence="6">
    <location>
        <begin position="35"/>
        <end position="199"/>
    </location>
</feature>
<dbReference type="RefSeq" id="WP_211427785.1">
    <property type="nucleotide sequence ID" value="NZ_CP072648.1"/>
</dbReference>
<evidence type="ECO:0000256" key="3">
    <source>
        <dbReference type="ARBA" id="ARBA00022801"/>
    </source>
</evidence>
<proteinExistence type="predicted"/>
<evidence type="ECO:0000313" key="8">
    <source>
        <dbReference type="Proteomes" id="UP000676506"/>
    </source>
</evidence>
<keyword evidence="3" id="KW-0378">Hydrolase</keyword>
<keyword evidence="4" id="KW-0862">Zinc</keyword>
<dbReference type="PANTHER" id="PTHR10410">
    <property type="entry name" value="EUKARYOTIC TRANSLATION INITIATION FACTOR 3 -RELATED"/>
    <property type="match status" value="1"/>
</dbReference>
<evidence type="ECO:0000313" key="7">
    <source>
        <dbReference type="EMBL" id="QUW01893.1"/>
    </source>
</evidence>
<keyword evidence="8" id="KW-1185">Reference proteome</keyword>
<dbReference type="SUPFAM" id="SSF102712">
    <property type="entry name" value="JAB1/MPN domain"/>
    <property type="match status" value="1"/>
</dbReference>
<reference evidence="7 8" key="1">
    <citation type="submission" date="2021-03" db="EMBL/GenBank/DDBJ databases">
        <title>Genomic and phenotypic characterization of Chloracidobacterium isolates provides evidence for multiple species.</title>
        <authorList>
            <person name="Saini M.K."/>
            <person name="Costas A.M.G."/>
            <person name="Tank M."/>
            <person name="Bryant D.A."/>
        </authorList>
    </citation>
    <scope>NUCLEOTIDE SEQUENCE [LARGE SCALE GENOMIC DNA]</scope>
    <source>
        <strain evidence="7 8">BV2-C</strain>
    </source>
</reference>
<keyword evidence="5" id="KW-0482">Metalloprotease</keyword>
<organism evidence="7 8">
    <name type="scientific">Chloracidobacterium validum</name>
    <dbReference type="NCBI Taxonomy" id="2821543"/>
    <lineage>
        <taxon>Bacteria</taxon>
        <taxon>Pseudomonadati</taxon>
        <taxon>Acidobacteriota</taxon>
        <taxon>Terriglobia</taxon>
        <taxon>Terriglobales</taxon>
        <taxon>Acidobacteriaceae</taxon>
        <taxon>Chloracidobacterium</taxon>
    </lineage>
</organism>
<accession>A0ABX8B4Q0</accession>
<name>A0ABX8B4Q0_9BACT</name>
<evidence type="ECO:0000256" key="5">
    <source>
        <dbReference type="ARBA" id="ARBA00023049"/>
    </source>
</evidence>
<evidence type="ECO:0000256" key="2">
    <source>
        <dbReference type="ARBA" id="ARBA00022723"/>
    </source>
</evidence>
<dbReference type="InterPro" id="IPR037518">
    <property type="entry name" value="MPN"/>
</dbReference>
<protein>
    <submittedName>
        <fullName evidence="7">Mov34/MPN/PAD-1 family protein</fullName>
    </submittedName>
</protein>
<dbReference type="Gene3D" id="3.40.140.10">
    <property type="entry name" value="Cytidine Deaminase, domain 2"/>
    <property type="match status" value="1"/>
</dbReference>
<keyword evidence="1" id="KW-0645">Protease</keyword>
<evidence type="ECO:0000256" key="1">
    <source>
        <dbReference type="ARBA" id="ARBA00022670"/>
    </source>
</evidence>
<gene>
    <name evidence="7" type="ORF">J8C06_05800</name>
</gene>
<dbReference type="InterPro" id="IPR028090">
    <property type="entry name" value="JAB_dom_prok"/>
</dbReference>
<evidence type="ECO:0000259" key="6">
    <source>
        <dbReference type="PROSITE" id="PS50249"/>
    </source>
</evidence>